<accession>A0A202E9A5</accession>
<dbReference type="OrthoDB" id="203228at2157"/>
<feature type="region of interest" description="Disordered" evidence="1">
    <location>
        <begin position="1"/>
        <end position="38"/>
    </location>
</feature>
<dbReference type="EMBL" id="MWPH01000002">
    <property type="protein sequence ID" value="OVE84856.1"/>
    <property type="molecule type" value="Genomic_DNA"/>
</dbReference>
<dbReference type="AlphaFoldDB" id="A0A202E9A5"/>
<name>A0A202E9A5_9EURY</name>
<comment type="caution">
    <text evidence="2">The sequence shown here is derived from an EMBL/GenBank/DDBJ whole genome shotgun (WGS) entry which is preliminary data.</text>
</comment>
<sequence length="107" mass="11995">MQSHDTAENKASARESYRPHTLPTLRTDGGQNPPATPAFTLTLEYTTMDGRRQRVTYVPATDADDARRITHERDDSKWRETSRQPISRLAVHLQNHAGGSGDYYAGP</sequence>
<evidence type="ECO:0000313" key="2">
    <source>
        <dbReference type="EMBL" id="OVE84856.1"/>
    </source>
</evidence>
<evidence type="ECO:0000313" key="3">
    <source>
        <dbReference type="Proteomes" id="UP000196084"/>
    </source>
</evidence>
<reference evidence="2 3" key="1">
    <citation type="submission" date="2017-02" db="EMBL/GenBank/DDBJ databases">
        <title>Natronthermophilus aegyptiacus gen. nov.,sp. nov., an aerobic, extremely halophilic alkalithermophilic archaeon isolated from the athalassohaline Wadi An Natrun, Egypt.</title>
        <authorList>
            <person name="Zhao B."/>
        </authorList>
    </citation>
    <scope>NUCLEOTIDE SEQUENCE [LARGE SCALE GENOMIC DNA]</scope>
    <source>
        <strain evidence="2 3">CGMCC 1.3597</strain>
    </source>
</reference>
<dbReference type="Proteomes" id="UP000196084">
    <property type="component" value="Unassembled WGS sequence"/>
</dbReference>
<evidence type="ECO:0000256" key="1">
    <source>
        <dbReference type="SAM" id="MobiDB-lite"/>
    </source>
</evidence>
<dbReference type="RefSeq" id="WP_087714760.1">
    <property type="nucleotide sequence ID" value="NZ_MWPH01000002.1"/>
</dbReference>
<organism evidence="2 3">
    <name type="scientific">Natronolimnobius baerhuensis</name>
    <dbReference type="NCBI Taxonomy" id="253108"/>
    <lineage>
        <taxon>Archaea</taxon>
        <taxon>Methanobacteriati</taxon>
        <taxon>Methanobacteriota</taxon>
        <taxon>Stenosarchaea group</taxon>
        <taxon>Halobacteria</taxon>
        <taxon>Halobacteriales</taxon>
        <taxon>Natrialbaceae</taxon>
        <taxon>Natronolimnobius</taxon>
    </lineage>
</organism>
<feature type="compositionally biased region" description="Basic and acidic residues" evidence="1">
    <location>
        <begin position="1"/>
        <end position="18"/>
    </location>
</feature>
<proteinExistence type="predicted"/>
<gene>
    <name evidence="2" type="ORF">B2G88_10805</name>
</gene>
<keyword evidence="3" id="KW-1185">Reference proteome</keyword>
<protein>
    <submittedName>
        <fullName evidence="2">Uncharacterized protein</fullName>
    </submittedName>
</protein>